<dbReference type="GO" id="GO:0016020">
    <property type="term" value="C:membrane"/>
    <property type="evidence" value="ECO:0007669"/>
    <property type="project" value="UniProtKB-SubCell"/>
</dbReference>
<evidence type="ECO:0000256" key="7">
    <source>
        <dbReference type="SAM" id="MobiDB-lite"/>
    </source>
</evidence>
<evidence type="ECO:0000256" key="8">
    <source>
        <dbReference type="SAM" id="Phobius"/>
    </source>
</evidence>
<keyword evidence="5 8" id="KW-1133">Transmembrane helix</keyword>
<dbReference type="OrthoDB" id="6500128at2759"/>
<keyword evidence="10" id="KW-0378">Hydrolase</keyword>
<evidence type="ECO:0000256" key="6">
    <source>
        <dbReference type="ARBA" id="ARBA00023136"/>
    </source>
</evidence>
<evidence type="ECO:0000313" key="11">
    <source>
        <dbReference type="Proteomes" id="UP000218811"/>
    </source>
</evidence>
<dbReference type="OMA" id="LSIRSCW"/>
<gene>
    <name evidence="10" type="ORF">WOLCODRAFT_129568</name>
</gene>
<dbReference type="InterPro" id="IPR003593">
    <property type="entry name" value="AAA+_ATPase"/>
</dbReference>
<keyword evidence="4" id="KW-0067">ATP-binding</keyword>
<evidence type="ECO:0000256" key="5">
    <source>
        <dbReference type="ARBA" id="ARBA00022989"/>
    </source>
</evidence>
<protein>
    <submittedName>
        <fullName evidence="10">Nucleoside triphosphate hydrolase protein</fullName>
    </submittedName>
</protein>
<dbReference type="InterPro" id="IPR017871">
    <property type="entry name" value="ABC_transporter-like_CS"/>
</dbReference>
<dbReference type="PANTHER" id="PTHR43394:SF1">
    <property type="entry name" value="ATP-BINDING CASSETTE SUB-FAMILY B MEMBER 10, MITOCHONDRIAL"/>
    <property type="match status" value="1"/>
</dbReference>
<dbReference type="PROSITE" id="PS00211">
    <property type="entry name" value="ABC_TRANSPORTER_1"/>
    <property type="match status" value="1"/>
</dbReference>
<dbReference type="InterPro" id="IPR003439">
    <property type="entry name" value="ABC_transporter-like_ATP-bd"/>
</dbReference>
<proteinExistence type="predicted"/>
<dbReference type="GO" id="GO:0015421">
    <property type="term" value="F:ABC-type oligopeptide transporter activity"/>
    <property type="evidence" value="ECO:0007669"/>
    <property type="project" value="TreeGrafter"/>
</dbReference>
<reference evidence="10 11" key="1">
    <citation type="journal article" date="2012" name="Science">
        <title>The Paleozoic origin of enzymatic lignin decomposition reconstructed from 31 fungal genomes.</title>
        <authorList>
            <person name="Floudas D."/>
            <person name="Binder M."/>
            <person name="Riley R."/>
            <person name="Barry K."/>
            <person name="Blanchette R.A."/>
            <person name="Henrissat B."/>
            <person name="Martinez A.T."/>
            <person name="Otillar R."/>
            <person name="Spatafora J.W."/>
            <person name="Yadav J.S."/>
            <person name="Aerts A."/>
            <person name="Benoit I."/>
            <person name="Boyd A."/>
            <person name="Carlson A."/>
            <person name="Copeland A."/>
            <person name="Coutinho P.M."/>
            <person name="de Vries R.P."/>
            <person name="Ferreira P."/>
            <person name="Findley K."/>
            <person name="Foster B."/>
            <person name="Gaskell J."/>
            <person name="Glotzer D."/>
            <person name="Gorecki P."/>
            <person name="Heitman J."/>
            <person name="Hesse C."/>
            <person name="Hori C."/>
            <person name="Igarashi K."/>
            <person name="Jurgens J.A."/>
            <person name="Kallen N."/>
            <person name="Kersten P."/>
            <person name="Kohler A."/>
            <person name="Kuees U."/>
            <person name="Kumar T.K.A."/>
            <person name="Kuo A."/>
            <person name="LaButti K."/>
            <person name="Larrondo L.F."/>
            <person name="Lindquist E."/>
            <person name="Ling A."/>
            <person name="Lombard V."/>
            <person name="Lucas S."/>
            <person name="Lundell T."/>
            <person name="Martin R."/>
            <person name="McLaughlin D.J."/>
            <person name="Morgenstern I."/>
            <person name="Morin E."/>
            <person name="Murat C."/>
            <person name="Nagy L.G."/>
            <person name="Nolan M."/>
            <person name="Ohm R.A."/>
            <person name="Patyshakuliyeva A."/>
            <person name="Rokas A."/>
            <person name="Ruiz-Duenas F.J."/>
            <person name="Sabat G."/>
            <person name="Salamov A."/>
            <person name="Samejima M."/>
            <person name="Schmutz J."/>
            <person name="Slot J.C."/>
            <person name="St John F."/>
            <person name="Stenlid J."/>
            <person name="Sun H."/>
            <person name="Sun S."/>
            <person name="Syed K."/>
            <person name="Tsang A."/>
            <person name="Wiebenga A."/>
            <person name="Young D."/>
            <person name="Pisabarro A."/>
            <person name="Eastwood D.C."/>
            <person name="Martin F."/>
            <person name="Cullen D."/>
            <person name="Grigoriev I.V."/>
            <person name="Hibbett D.S."/>
        </authorList>
    </citation>
    <scope>NUCLEOTIDE SEQUENCE [LARGE SCALE GENOMIC DNA]</scope>
    <source>
        <strain evidence="10 11">MD-104</strain>
    </source>
</reference>
<dbReference type="Proteomes" id="UP000218811">
    <property type="component" value="Unassembled WGS sequence"/>
</dbReference>
<dbReference type="AlphaFoldDB" id="A0A2H3IZR9"/>
<evidence type="ECO:0000256" key="1">
    <source>
        <dbReference type="ARBA" id="ARBA00004141"/>
    </source>
</evidence>
<dbReference type="Pfam" id="PF00005">
    <property type="entry name" value="ABC_tran"/>
    <property type="match status" value="1"/>
</dbReference>
<keyword evidence="11" id="KW-1185">Reference proteome</keyword>
<dbReference type="EMBL" id="KB467831">
    <property type="protein sequence ID" value="PCH33033.1"/>
    <property type="molecule type" value="Genomic_DNA"/>
</dbReference>
<accession>A0A2H3IZR9</accession>
<feature type="domain" description="ABC transporter" evidence="9">
    <location>
        <begin position="429"/>
        <end position="709"/>
    </location>
</feature>
<dbReference type="InterPro" id="IPR036640">
    <property type="entry name" value="ABC1_TM_sf"/>
</dbReference>
<dbReference type="SMART" id="SM00382">
    <property type="entry name" value="AAA"/>
    <property type="match status" value="1"/>
</dbReference>
<keyword evidence="6 8" id="KW-0472">Membrane</keyword>
<keyword evidence="2 8" id="KW-0812">Transmembrane</keyword>
<sequence length="715" mass="80937">MAKMKRRRQNISSRPGTFDPEDVNHVKHTRLGVWDLYEEKQPIMGWNIPGTLKIEQYLEMSQSLPYVWRMITDISRIRNCWTFLFFYVLFELILALVPATTLWYSGQLLTIVQVAIDTRTVDHELLLRISIGRMGCAIVGRLLRYASDRLSYTLRMRLKQHYSVHLFHARARLDLAAFEDPAVQRQLEEAGASTRGIAWDTFSMVSSVITTAIQITSQISVLIGILRNQLDGPLLAAICMSQSILEWTSASRVYQWNSKVWAATTKNEDYIKMQGFKRIVSNPAHRKEFVAGNMAEYCTSEFKAAVERVGDKAGDFYELIRELRIRDRLTMTSLLKEPWRELPQIVFTLRAVQYPASIPVSLASLNLIQQTTSHFGHTVYRFIDQFGSIADQVAAVRKLYDIVNIPIRVPDGTTAFPEDAQKVKSGIAIEFRNVSFRYPGTDEDVLRNVSFKLSPGQLCVIVGANGSGKSTILKLLVRLYDVWEGQIFIDDQDIRTLKLSDLRQAVSVLFQDYTHFPLSIRDNIALGNPSDATNDEHIQLAARLGGADEFIHRLPDGYDTYLDRPVNDYYSGLPEGTRTLFGRLVDFGMVRGVGGMAPNSGTTLSGGQMQRLAVARTFMRSVVSEDSTVGLLLFDEPSASLDPTAEHDLFARLRELRGNKTMLFSTHRFGNLTRHADLILYINDSVIVEAGTHDELLQRGGEYARIWQLQAQAFL</sequence>
<dbReference type="SUPFAM" id="SSF90123">
    <property type="entry name" value="ABC transporter transmembrane region"/>
    <property type="match status" value="1"/>
</dbReference>
<dbReference type="Gene3D" id="1.20.1560.10">
    <property type="entry name" value="ABC transporter type 1, transmembrane domain"/>
    <property type="match status" value="1"/>
</dbReference>
<dbReference type="SUPFAM" id="SSF52540">
    <property type="entry name" value="P-loop containing nucleoside triphosphate hydrolases"/>
    <property type="match status" value="1"/>
</dbReference>
<keyword evidence="3" id="KW-0547">Nucleotide-binding</keyword>
<evidence type="ECO:0000256" key="2">
    <source>
        <dbReference type="ARBA" id="ARBA00022692"/>
    </source>
</evidence>
<dbReference type="Gene3D" id="3.40.50.300">
    <property type="entry name" value="P-loop containing nucleotide triphosphate hydrolases"/>
    <property type="match status" value="1"/>
</dbReference>
<feature type="region of interest" description="Disordered" evidence="7">
    <location>
        <begin position="1"/>
        <end position="22"/>
    </location>
</feature>
<dbReference type="InterPro" id="IPR027417">
    <property type="entry name" value="P-loop_NTPase"/>
</dbReference>
<evidence type="ECO:0000313" key="10">
    <source>
        <dbReference type="EMBL" id="PCH33033.1"/>
    </source>
</evidence>
<feature type="transmembrane region" description="Helical" evidence="8">
    <location>
        <begin position="84"/>
        <end position="105"/>
    </location>
</feature>
<dbReference type="PANTHER" id="PTHR43394">
    <property type="entry name" value="ATP-DEPENDENT PERMEASE MDL1, MITOCHONDRIAL"/>
    <property type="match status" value="1"/>
</dbReference>
<evidence type="ECO:0000259" key="9">
    <source>
        <dbReference type="PROSITE" id="PS50893"/>
    </source>
</evidence>
<comment type="subcellular location">
    <subcellularLocation>
        <location evidence="1">Membrane</location>
        <topology evidence="1">Multi-pass membrane protein</topology>
    </subcellularLocation>
</comment>
<dbReference type="GO" id="GO:0005524">
    <property type="term" value="F:ATP binding"/>
    <property type="evidence" value="ECO:0007669"/>
    <property type="project" value="UniProtKB-KW"/>
</dbReference>
<organism evidence="10 11">
    <name type="scientific">Wolfiporia cocos (strain MD-104)</name>
    <name type="common">Brown rot fungus</name>
    <dbReference type="NCBI Taxonomy" id="742152"/>
    <lineage>
        <taxon>Eukaryota</taxon>
        <taxon>Fungi</taxon>
        <taxon>Dikarya</taxon>
        <taxon>Basidiomycota</taxon>
        <taxon>Agaricomycotina</taxon>
        <taxon>Agaricomycetes</taxon>
        <taxon>Polyporales</taxon>
        <taxon>Phaeolaceae</taxon>
        <taxon>Wolfiporia</taxon>
    </lineage>
</organism>
<dbReference type="GO" id="GO:0016887">
    <property type="term" value="F:ATP hydrolysis activity"/>
    <property type="evidence" value="ECO:0007669"/>
    <property type="project" value="InterPro"/>
</dbReference>
<dbReference type="STRING" id="742152.A0A2H3IZR9"/>
<evidence type="ECO:0000256" key="3">
    <source>
        <dbReference type="ARBA" id="ARBA00022741"/>
    </source>
</evidence>
<evidence type="ECO:0000256" key="4">
    <source>
        <dbReference type="ARBA" id="ARBA00022840"/>
    </source>
</evidence>
<name>A0A2H3IZR9_WOLCO</name>
<dbReference type="PROSITE" id="PS50893">
    <property type="entry name" value="ABC_TRANSPORTER_2"/>
    <property type="match status" value="1"/>
</dbReference>
<dbReference type="InterPro" id="IPR039421">
    <property type="entry name" value="Type_1_exporter"/>
</dbReference>